<dbReference type="EMBL" id="CP058608">
    <property type="protein sequence ID" value="QLG72990.1"/>
    <property type="molecule type" value="Genomic_DNA"/>
</dbReference>
<dbReference type="KEGG" id="zmk:HG535_0E00740"/>
<dbReference type="Proteomes" id="UP000509704">
    <property type="component" value="Chromosome 5"/>
</dbReference>
<gene>
    <name evidence="2" type="ORF">HG535_0E00740</name>
</gene>
<reference evidence="2 3" key="1">
    <citation type="submission" date="2020-07" db="EMBL/GenBank/DDBJ databases">
        <title>The yeast mating-type switching endonuclease HO is a domesticated member of an unorthodox homing genetic element family.</title>
        <authorList>
            <person name="Coughlan A.Y."/>
            <person name="Lombardi L."/>
            <person name="Braun-Galleani S."/>
            <person name="Martos A.R."/>
            <person name="Galeote V."/>
            <person name="Bigey F."/>
            <person name="Dequin S."/>
            <person name="Byrne K.P."/>
            <person name="Wolfe K.H."/>
        </authorList>
    </citation>
    <scope>NUCLEOTIDE SEQUENCE [LARGE SCALE GENOMIC DNA]</scope>
    <source>
        <strain evidence="2 3">NRRL Y-6702</strain>
    </source>
</reference>
<evidence type="ECO:0000313" key="3">
    <source>
        <dbReference type="Proteomes" id="UP000509704"/>
    </source>
</evidence>
<dbReference type="RefSeq" id="XP_037144717.1">
    <property type="nucleotide sequence ID" value="XM_037288822.1"/>
</dbReference>
<protein>
    <submittedName>
        <fullName evidence="2">Uncharacterized protein</fullName>
    </submittedName>
</protein>
<proteinExistence type="predicted"/>
<feature type="region of interest" description="Disordered" evidence="1">
    <location>
        <begin position="119"/>
        <end position="153"/>
    </location>
</feature>
<feature type="region of interest" description="Disordered" evidence="1">
    <location>
        <begin position="483"/>
        <end position="502"/>
    </location>
</feature>
<evidence type="ECO:0000256" key="1">
    <source>
        <dbReference type="SAM" id="MobiDB-lite"/>
    </source>
</evidence>
<dbReference type="GeneID" id="59236732"/>
<accession>A0A7H9B2Y8</accession>
<feature type="region of interest" description="Disordered" evidence="1">
    <location>
        <begin position="535"/>
        <end position="583"/>
    </location>
</feature>
<dbReference type="AlphaFoldDB" id="A0A7H9B2Y8"/>
<name>A0A7H9B2Y8_ZYGMR</name>
<dbReference type="OrthoDB" id="4070295at2759"/>
<feature type="compositionally biased region" description="Polar residues" evidence="1">
    <location>
        <begin position="119"/>
        <end position="128"/>
    </location>
</feature>
<keyword evidence="3" id="KW-1185">Reference proteome</keyword>
<feature type="compositionally biased region" description="Basic and acidic residues" evidence="1">
    <location>
        <begin position="549"/>
        <end position="562"/>
    </location>
</feature>
<organism evidence="2 3">
    <name type="scientific">Zygotorulaspora mrakii</name>
    <name type="common">Zygosaccharomyces mrakii</name>
    <dbReference type="NCBI Taxonomy" id="42260"/>
    <lineage>
        <taxon>Eukaryota</taxon>
        <taxon>Fungi</taxon>
        <taxon>Dikarya</taxon>
        <taxon>Ascomycota</taxon>
        <taxon>Saccharomycotina</taxon>
        <taxon>Saccharomycetes</taxon>
        <taxon>Saccharomycetales</taxon>
        <taxon>Saccharomycetaceae</taxon>
        <taxon>Zygotorulaspora</taxon>
    </lineage>
</organism>
<sequence length="608" mass="69236">MSNWKEFVQYYETVEPPPELPLHSFMMEQPAKPLQGKNLVDKLKDWFNRANYNAENTHSNSSLNGKRDEVLPRNIDQKHDNENDLPGKQIYLVEEEPFGAGLNGSQNLAQDSAKTFMTGNNVDANNIPQFPRGIHDNRNVPSQSATGNNAPDTLDIAETYNSLINKPISQILMDPSFLSNLSTSLHAKSVTLRTVTKRLSAVANKKNETSKLMQKFLKDLFFWGQNSAVENSDSVALVNEIQQLFQMDLALEQKISEKLKQLTAELEYICLRQDELSTGKKNLLYALKKYDNSKNKKGEDIEETNLLREKVIAQEKSYEAYKSHYQYSISVTARQIFKDIGIEYYERSSDLKDATGNYLKITLQKLEINNSELFVKDFEKLRILRAERNWSKLNPEEKSNPQSWVDLVSGKSDGNDTLMKKIRKGLPQAYTSTPKNISPKLDFQTGLEESISDIATDRFNPITSNQFFLERSSNEAIPEKVKGDTLKEDNSHTENQARTDHQRVFSDFESEDNTVTRSLNPKAVLNEMTANRQATLSLRKNHNISVFPKEPESIGKQPDKPPLKQKLSTKNGSNEPGNGFILHFGDISQQFNDAEKNLQENRWAESPL</sequence>
<evidence type="ECO:0000313" key="2">
    <source>
        <dbReference type="EMBL" id="QLG72990.1"/>
    </source>
</evidence>
<feature type="compositionally biased region" description="Polar residues" evidence="1">
    <location>
        <begin position="139"/>
        <end position="151"/>
    </location>
</feature>